<feature type="domain" description="SWIM-type" evidence="2">
    <location>
        <begin position="112"/>
        <end position="145"/>
    </location>
</feature>
<proteinExistence type="predicted"/>
<sequence>MMPAEFGATPWGRIWVRTVESTAAAGPNPALPKARSLARNHAATLTVETGRVEAEVVVSGRTQQVRIDLPPWSDQERAEAERLVGKALAEHQNLAAGDLPDSLEADLRREKIGVAVALDDMDAACDCRTRRRPCVHVLATLYTLSQRIDERPLLAVELRSPGWEPAAPADPDWTPLADLDVESFYGP</sequence>
<keyword evidence="1" id="KW-0863">Zinc-finger</keyword>
<dbReference type="EMBL" id="AM156932">
    <property type="protein sequence ID" value="CAJ42329.1"/>
    <property type="molecule type" value="Genomic_DNA"/>
</dbReference>
<gene>
    <name evidence="3" type="primary">stfC</name>
</gene>
<accession>Q2P9Z8</accession>
<dbReference type="PANTHER" id="PTHR38133">
    <property type="entry name" value="SLR1429 PROTEIN"/>
    <property type="match status" value="1"/>
</dbReference>
<evidence type="ECO:0000313" key="3">
    <source>
        <dbReference type="EMBL" id="CAJ42329.1"/>
    </source>
</evidence>
<dbReference type="Pfam" id="PF04434">
    <property type="entry name" value="SWIM"/>
    <property type="match status" value="1"/>
</dbReference>
<dbReference type="PROSITE" id="PS50966">
    <property type="entry name" value="ZF_SWIM"/>
    <property type="match status" value="1"/>
</dbReference>
<protein>
    <submittedName>
        <fullName evidence="3">SWIM Zn-finger</fullName>
    </submittedName>
</protein>
<dbReference type="GO" id="GO:0008270">
    <property type="term" value="F:zinc ion binding"/>
    <property type="evidence" value="ECO:0007669"/>
    <property type="project" value="UniProtKB-KW"/>
</dbReference>
<keyword evidence="1" id="KW-0479">Metal-binding</keyword>
<name>Q2P9Z8_9ACTN</name>
<dbReference type="PANTHER" id="PTHR38133:SF1">
    <property type="entry name" value="SLR1429 PROTEIN"/>
    <property type="match status" value="1"/>
</dbReference>
<evidence type="ECO:0000259" key="2">
    <source>
        <dbReference type="PROSITE" id="PS50966"/>
    </source>
</evidence>
<keyword evidence="1" id="KW-0862">Zinc</keyword>
<dbReference type="InterPro" id="IPR007527">
    <property type="entry name" value="Znf_SWIM"/>
</dbReference>
<organism evidence="3">
    <name type="scientific">Streptomyces steffisburgensis</name>
    <dbReference type="NCBI Taxonomy" id="68271"/>
    <lineage>
        <taxon>Bacteria</taxon>
        <taxon>Bacillati</taxon>
        <taxon>Actinomycetota</taxon>
        <taxon>Actinomycetes</taxon>
        <taxon>Kitasatosporales</taxon>
        <taxon>Streptomycetaceae</taxon>
        <taxon>Streptomyces</taxon>
    </lineage>
</organism>
<reference evidence="3" key="1">
    <citation type="journal article" date="2006" name="Appl. Environ. Microbiol.">
        <title>Isolation, characterization, and heterologous expression of the biosynthesis gene cluster for the antitumor anthracycline steffimycin.</title>
        <authorList>
            <person name="Gullon S."/>
            <person name="Olano C."/>
            <person name="Abdelfattah M.S."/>
            <person name="Brana A.F."/>
            <person name="Rohr J."/>
            <person name="Mendez C."/>
            <person name="Salas J.A."/>
        </authorList>
    </citation>
    <scope>NUCLEOTIDE SEQUENCE</scope>
    <source>
        <strain evidence="3">NRRL 3193</strain>
    </source>
</reference>
<dbReference type="AlphaFoldDB" id="Q2P9Z8"/>
<evidence type="ECO:0000256" key="1">
    <source>
        <dbReference type="PROSITE-ProRule" id="PRU00325"/>
    </source>
</evidence>